<accession>A0AB73U3E8</accession>
<sequence>MDFDVSVDLDAARRVADWLADAVGKIEGVARVGGHAVSGGVGKITVSSQGRLLQLELTPQSAPPRADRLAAWIEAAYVQACESAVAQVREQIKKVTDANPELAGMFDQLDRDFGKLSTTLRAPKPRAVREREEQAPPGDWDEEEWNPGADPFGRNRTR</sequence>
<dbReference type="RefSeq" id="WP_075908691.1">
    <property type="nucleotide sequence ID" value="NZ_CP041150.1"/>
</dbReference>
<keyword evidence="2" id="KW-0238">DNA-binding</keyword>
<evidence type="ECO:0000313" key="2">
    <source>
        <dbReference type="EMBL" id="QDF71534.1"/>
    </source>
</evidence>
<dbReference type="GO" id="GO:0003677">
    <property type="term" value="F:DNA binding"/>
    <property type="evidence" value="ECO:0007669"/>
    <property type="project" value="UniProtKB-KW"/>
</dbReference>
<proteinExistence type="predicted"/>
<gene>
    <name evidence="2" type="ORF">FJK96_16155</name>
</gene>
<feature type="region of interest" description="Disordered" evidence="1">
    <location>
        <begin position="117"/>
        <end position="158"/>
    </location>
</feature>
<reference evidence="2 3" key="1">
    <citation type="submission" date="2019-06" db="EMBL/GenBank/DDBJ databases">
        <title>Whole geneome sequnce of Mycobacteroides chelonae M77 isolated from bovine milk from Meghalaya, India.</title>
        <authorList>
            <person name="Vise E."/>
            <person name="Das S."/>
            <person name="Garg A."/>
            <person name="Ghatak S."/>
            <person name="Shakuntala I."/>
            <person name="Milton A.A.P."/>
            <person name="Karam A."/>
            <person name="Sanjukta R."/>
            <person name="Puro K."/>
            <person name="Sen A."/>
        </authorList>
    </citation>
    <scope>NUCLEOTIDE SEQUENCE [LARGE SCALE GENOMIC DNA]</scope>
    <source>
        <strain evidence="2 3">M77</strain>
    </source>
</reference>
<protein>
    <submittedName>
        <fullName evidence="2">YbaB/EbfC family DNA-binding protein</fullName>
    </submittedName>
</protein>
<dbReference type="EMBL" id="CP041150">
    <property type="protein sequence ID" value="QDF71534.1"/>
    <property type="molecule type" value="Genomic_DNA"/>
</dbReference>
<evidence type="ECO:0000256" key="1">
    <source>
        <dbReference type="SAM" id="MobiDB-lite"/>
    </source>
</evidence>
<organism evidence="2 3">
    <name type="scientific">Mycobacteroides chelonae</name>
    <name type="common">Mycobacterium chelonae</name>
    <dbReference type="NCBI Taxonomy" id="1774"/>
    <lineage>
        <taxon>Bacteria</taxon>
        <taxon>Bacillati</taxon>
        <taxon>Actinomycetota</taxon>
        <taxon>Actinomycetes</taxon>
        <taxon>Mycobacteriales</taxon>
        <taxon>Mycobacteriaceae</taxon>
        <taxon>Mycobacteroides</taxon>
    </lineage>
</organism>
<dbReference type="AlphaFoldDB" id="A0AB73U3E8"/>
<name>A0AB73U3E8_MYCCH</name>
<evidence type="ECO:0000313" key="3">
    <source>
        <dbReference type="Proteomes" id="UP000317728"/>
    </source>
</evidence>
<dbReference type="Proteomes" id="UP000317728">
    <property type="component" value="Chromosome"/>
</dbReference>